<name>A0ABD3I8N1_9MARC</name>
<feature type="compositionally biased region" description="Acidic residues" evidence="2">
    <location>
        <begin position="144"/>
        <end position="155"/>
    </location>
</feature>
<accession>A0ABD3I8N1</accession>
<evidence type="ECO:0000313" key="3">
    <source>
        <dbReference type="EMBL" id="KAL3698750.1"/>
    </source>
</evidence>
<reference evidence="3 4" key="1">
    <citation type="submission" date="2024-09" db="EMBL/GenBank/DDBJ databases">
        <title>Chromosome-scale assembly of Riccia sorocarpa.</title>
        <authorList>
            <person name="Paukszto L."/>
        </authorList>
    </citation>
    <scope>NUCLEOTIDE SEQUENCE [LARGE SCALE GENOMIC DNA]</scope>
    <source>
        <strain evidence="3">LP-2024</strain>
        <tissue evidence="3">Aerial parts of the thallus</tissue>
    </source>
</reference>
<dbReference type="Proteomes" id="UP001633002">
    <property type="component" value="Unassembled WGS sequence"/>
</dbReference>
<feature type="region of interest" description="Disordered" evidence="2">
    <location>
        <begin position="188"/>
        <end position="223"/>
    </location>
</feature>
<keyword evidence="1" id="KW-0175">Coiled coil</keyword>
<sequence length="296" mass="32782">MFAATRMARPFWGEANVIMDSQMHGLAASGEFSQPAVYAQPFPFTFPVLRRDIDMNQAAPFDEPVSIPRCQPIYSPPIEEPPFVPPTRDDSHVVTSQPRKKQKEKEPRRRKDRKTTSTVRKTSSRNAPSPDESSASPGRIDGTMDGDDSDGDDGGAGDGGRGRNEGRKAANLPLMFEDEHLTILDSFMKDKPGQNPASIADSSVLPESNVDDSDDPTGREAQLNGKWKKHVGENTKFLVDGMRDTMRELSEVMTKLESDRLGVEKEIEHTRMTEQTRNCVKICAVLRMLAGAMATM</sequence>
<organism evidence="3 4">
    <name type="scientific">Riccia sorocarpa</name>
    <dbReference type="NCBI Taxonomy" id="122646"/>
    <lineage>
        <taxon>Eukaryota</taxon>
        <taxon>Viridiplantae</taxon>
        <taxon>Streptophyta</taxon>
        <taxon>Embryophyta</taxon>
        <taxon>Marchantiophyta</taxon>
        <taxon>Marchantiopsida</taxon>
        <taxon>Marchantiidae</taxon>
        <taxon>Marchantiales</taxon>
        <taxon>Ricciaceae</taxon>
        <taxon>Riccia</taxon>
    </lineage>
</organism>
<evidence type="ECO:0000313" key="4">
    <source>
        <dbReference type="Proteomes" id="UP001633002"/>
    </source>
</evidence>
<proteinExistence type="predicted"/>
<dbReference type="EMBL" id="JBJQOH010000002">
    <property type="protein sequence ID" value="KAL3698750.1"/>
    <property type="molecule type" value="Genomic_DNA"/>
</dbReference>
<evidence type="ECO:0000256" key="1">
    <source>
        <dbReference type="SAM" id="Coils"/>
    </source>
</evidence>
<dbReference type="AlphaFoldDB" id="A0ABD3I8N1"/>
<feature type="compositionally biased region" description="Pro residues" evidence="2">
    <location>
        <begin position="74"/>
        <end position="85"/>
    </location>
</feature>
<keyword evidence="4" id="KW-1185">Reference proteome</keyword>
<feature type="region of interest" description="Disordered" evidence="2">
    <location>
        <begin position="60"/>
        <end position="173"/>
    </location>
</feature>
<feature type="coiled-coil region" evidence="1">
    <location>
        <begin position="239"/>
        <end position="266"/>
    </location>
</feature>
<protein>
    <submittedName>
        <fullName evidence="3">Uncharacterized protein</fullName>
    </submittedName>
</protein>
<evidence type="ECO:0000256" key="2">
    <source>
        <dbReference type="SAM" id="MobiDB-lite"/>
    </source>
</evidence>
<feature type="compositionally biased region" description="Low complexity" evidence="2">
    <location>
        <begin position="116"/>
        <end position="125"/>
    </location>
</feature>
<comment type="caution">
    <text evidence="3">The sequence shown here is derived from an EMBL/GenBank/DDBJ whole genome shotgun (WGS) entry which is preliminary data.</text>
</comment>
<gene>
    <name evidence="3" type="ORF">R1sor_012826</name>
</gene>